<reference evidence="2" key="1">
    <citation type="journal article" date="2019" name="Int. J. Syst. Evol. Microbiol.">
        <title>The Global Catalogue of Microorganisms (GCM) 10K type strain sequencing project: providing services to taxonomists for standard genome sequencing and annotation.</title>
        <authorList>
            <consortium name="The Broad Institute Genomics Platform"/>
            <consortium name="The Broad Institute Genome Sequencing Center for Infectious Disease"/>
            <person name="Wu L."/>
            <person name="Ma J."/>
        </authorList>
    </citation>
    <scope>NUCLEOTIDE SEQUENCE [LARGE SCALE GENOMIC DNA]</scope>
    <source>
        <strain evidence="2">JCM 3399</strain>
    </source>
</reference>
<keyword evidence="2" id="KW-1185">Reference proteome</keyword>
<comment type="caution">
    <text evidence="1">The sequence shown here is derived from an EMBL/GenBank/DDBJ whole genome shotgun (WGS) entry which is preliminary data.</text>
</comment>
<evidence type="ECO:0000313" key="1">
    <source>
        <dbReference type="EMBL" id="GGU86920.1"/>
    </source>
</evidence>
<dbReference type="Proteomes" id="UP000654471">
    <property type="component" value="Unassembled WGS sequence"/>
</dbReference>
<dbReference type="EMBL" id="BMRP01000029">
    <property type="protein sequence ID" value="GGU86920.1"/>
    <property type="molecule type" value="Genomic_DNA"/>
</dbReference>
<gene>
    <name evidence="1" type="ORF">GCM10010211_61240</name>
</gene>
<organism evidence="1 2">
    <name type="scientific">Streptomyces albospinus</name>
    <dbReference type="NCBI Taxonomy" id="285515"/>
    <lineage>
        <taxon>Bacteria</taxon>
        <taxon>Bacillati</taxon>
        <taxon>Actinomycetota</taxon>
        <taxon>Actinomycetes</taxon>
        <taxon>Kitasatosporales</taxon>
        <taxon>Streptomycetaceae</taxon>
        <taxon>Streptomyces</taxon>
    </lineage>
</organism>
<evidence type="ECO:0000313" key="2">
    <source>
        <dbReference type="Proteomes" id="UP000654471"/>
    </source>
</evidence>
<proteinExistence type="predicted"/>
<dbReference type="RefSeq" id="WP_229852777.1">
    <property type="nucleotide sequence ID" value="NZ_BMRP01000029.1"/>
</dbReference>
<accession>A0ABQ2VH95</accession>
<protein>
    <submittedName>
        <fullName evidence="1">Uncharacterized protein</fullName>
    </submittedName>
</protein>
<sequence length="101" mass="10502">MRLVKKYLRLCTVPDAHSASPLALFANAAVALARAVPEPASPPSRSAGSVEVVLTDTPHRTETAAISEALGRFNSDITGIGDRRPSPFWFASPVADGSSGA</sequence>
<name>A0ABQ2VH95_9ACTN</name>